<dbReference type="PANTHER" id="PTHR43133">
    <property type="entry name" value="RNA POLYMERASE ECF-TYPE SIGMA FACTO"/>
    <property type="match status" value="1"/>
</dbReference>
<evidence type="ECO:0000313" key="10">
    <source>
        <dbReference type="Proteomes" id="UP000193200"/>
    </source>
</evidence>
<dbReference type="EMBL" id="FWFR01000001">
    <property type="protein sequence ID" value="SLN48456.1"/>
    <property type="molecule type" value="Genomic_DNA"/>
</dbReference>
<feature type="domain" description="RNA polymerase sigma factor 70 region 4 type 2" evidence="8">
    <location>
        <begin position="139"/>
        <end position="192"/>
    </location>
</feature>
<evidence type="ECO:0000259" key="8">
    <source>
        <dbReference type="Pfam" id="PF08281"/>
    </source>
</evidence>
<dbReference type="InterPro" id="IPR039425">
    <property type="entry name" value="RNA_pol_sigma-70-like"/>
</dbReference>
<evidence type="ECO:0000256" key="5">
    <source>
        <dbReference type="ARBA" id="ARBA00023163"/>
    </source>
</evidence>
<evidence type="ECO:0000256" key="6">
    <source>
        <dbReference type="RuleBase" id="RU000716"/>
    </source>
</evidence>
<reference evidence="9 10" key="1">
    <citation type="submission" date="2017-03" db="EMBL/GenBank/DDBJ databases">
        <authorList>
            <person name="Afonso C.L."/>
            <person name="Miller P.J."/>
            <person name="Scott M.A."/>
            <person name="Spackman E."/>
            <person name="Goraichik I."/>
            <person name="Dimitrov K.M."/>
            <person name="Suarez D.L."/>
            <person name="Swayne D.E."/>
        </authorList>
    </citation>
    <scope>NUCLEOTIDE SEQUENCE [LARGE SCALE GENOMIC DNA]</scope>
    <source>
        <strain evidence="9 10">CECT 7691</strain>
    </source>
</reference>
<dbReference type="GO" id="GO:0006352">
    <property type="term" value="P:DNA-templated transcription initiation"/>
    <property type="evidence" value="ECO:0007669"/>
    <property type="project" value="InterPro"/>
</dbReference>
<dbReference type="FunCoup" id="A0A1Y5SZ82">
    <property type="interactions" value="281"/>
</dbReference>
<dbReference type="InterPro" id="IPR013324">
    <property type="entry name" value="RNA_pol_sigma_r3/r4-like"/>
</dbReference>
<dbReference type="NCBIfam" id="NF008888">
    <property type="entry name" value="PRK11922.1"/>
    <property type="match status" value="1"/>
</dbReference>
<comment type="similarity">
    <text evidence="1 6">Belongs to the sigma-70 factor family. ECF subfamily.</text>
</comment>
<proteinExistence type="inferred from homology"/>
<dbReference type="InterPro" id="IPR000838">
    <property type="entry name" value="RNA_pol_sigma70_ECF_CS"/>
</dbReference>
<dbReference type="CDD" id="cd06171">
    <property type="entry name" value="Sigma70_r4"/>
    <property type="match status" value="1"/>
</dbReference>
<feature type="domain" description="RNA polymerase sigma-70 region 2" evidence="7">
    <location>
        <begin position="35"/>
        <end position="99"/>
    </location>
</feature>
<dbReference type="GO" id="GO:0003677">
    <property type="term" value="F:DNA binding"/>
    <property type="evidence" value="ECO:0007669"/>
    <property type="project" value="UniProtKB-KW"/>
</dbReference>
<dbReference type="PANTHER" id="PTHR43133:SF51">
    <property type="entry name" value="RNA POLYMERASE SIGMA FACTOR"/>
    <property type="match status" value="1"/>
</dbReference>
<dbReference type="Gene3D" id="1.10.10.10">
    <property type="entry name" value="Winged helix-like DNA-binding domain superfamily/Winged helix DNA-binding domain"/>
    <property type="match status" value="1"/>
</dbReference>
<evidence type="ECO:0000259" key="7">
    <source>
        <dbReference type="Pfam" id="PF04542"/>
    </source>
</evidence>
<dbReference type="SUPFAM" id="SSF88659">
    <property type="entry name" value="Sigma3 and sigma4 domains of RNA polymerase sigma factors"/>
    <property type="match status" value="1"/>
</dbReference>
<dbReference type="GO" id="GO:0016987">
    <property type="term" value="F:sigma factor activity"/>
    <property type="evidence" value="ECO:0007669"/>
    <property type="project" value="UniProtKB-KW"/>
</dbReference>
<dbReference type="Gene3D" id="1.10.1740.10">
    <property type="match status" value="1"/>
</dbReference>
<dbReference type="InterPro" id="IPR007627">
    <property type="entry name" value="RNA_pol_sigma70_r2"/>
</dbReference>
<gene>
    <name evidence="9" type="primary">sigW_2</name>
    <name evidence="9" type="ORF">OCH7691_02101</name>
</gene>
<keyword evidence="5 6" id="KW-0804">Transcription</keyword>
<keyword evidence="3 6" id="KW-0731">Sigma factor</keyword>
<dbReference type="RefSeq" id="WP_085883300.1">
    <property type="nucleotide sequence ID" value="NZ_FWFR01000001.1"/>
</dbReference>
<keyword evidence="2 6" id="KW-0805">Transcription regulation</keyword>
<evidence type="ECO:0000256" key="3">
    <source>
        <dbReference type="ARBA" id="ARBA00023082"/>
    </source>
</evidence>
<keyword evidence="10" id="KW-1185">Reference proteome</keyword>
<dbReference type="InParanoid" id="A0A1Y5SZ82"/>
<dbReference type="InterPro" id="IPR036388">
    <property type="entry name" value="WH-like_DNA-bd_sf"/>
</dbReference>
<protein>
    <recommendedName>
        <fullName evidence="6">RNA polymerase sigma factor</fullName>
    </recommendedName>
</protein>
<dbReference type="InterPro" id="IPR013325">
    <property type="entry name" value="RNA_pol_sigma_r2"/>
</dbReference>
<evidence type="ECO:0000256" key="2">
    <source>
        <dbReference type="ARBA" id="ARBA00023015"/>
    </source>
</evidence>
<dbReference type="NCBIfam" id="TIGR02937">
    <property type="entry name" value="sigma70-ECF"/>
    <property type="match status" value="1"/>
</dbReference>
<dbReference type="AlphaFoldDB" id="A0A1Y5SZ82"/>
<dbReference type="InterPro" id="IPR013249">
    <property type="entry name" value="RNA_pol_sigma70_r4_t2"/>
</dbReference>
<dbReference type="PROSITE" id="PS01063">
    <property type="entry name" value="SIGMA70_ECF"/>
    <property type="match status" value="1"/>
</dbReference>
<keyword evidence="4 6" id="KW-0238">DNA-binding</keyword>
<dbReference type="OrthoDB" id="9780326at2"/>
<name>A0A1Y5SZ82_9PROT</name>
<evidence type="ECO:0000256" key="4">
    <source>
        <dbReference type="ARBA" id="ARBA00023125"/>
    </source>
</evidence>
<sequence>MIQIQGNAALAVDSDRVQADRIGRGDVDAFERVMRDNNSRLFRVVRAMVPDDSEAEDIVQETYVRAYQHIMDFRGEASLSSWLVRIAINETHDRRRRSRPTVELDEISNVRPMDILRGDSTCGAGQASPEAAVARAQIRRCLERAIGNLPAGMRDVFALRALEEYSVQEVAELLGIRPEAVKTRYHRAKALLQSAIDEEIHQSLKEAFPFGGRTCDRVVAATLARLGLADDR</sequence>
<dbReference type="Proteomes" id="UP000193200">
    <property type="component" value="Unassembled WGS sequence"/>
</dbReference>
<dbReference type="Pfam" id="PF08281">
    <property type="entry name" value="Sigma70_r4_2"/>
    <property type="match status" value="1"/>
</dbReference>
<accession>A0A1Y5SZ82</accession>
<dbReference type="SUPFAM" id="SSF88946">
    <property type="entry name" value="Sigma2 domain of RNA polymerase sigma factors"/>
    <property type="match status" value="1"/>
</dbReference>
<organism evidence="9 10">
    <name type="scientific">Oceanibacterium hippocampi</name>
    <dbReference type="NCBI Taxonomy" id="745714"/>
    <lineage>
        <taxon>Bacteria</taxon>
        <taxon>Pseudomonadati</taxon>
        <taxon>Pseudomonadota</taxon>
        <taxon>Alphaproteobacteria</taxon>
        <taxon>Sneathiellales</taxon>
        <taxon>Sneathiellaceae</taxon>
        <taxon>Oceanibacterium</taxon>
    </lineage>
</organism>
<dbReference type="Pfam" id="PF04542">
    <property type="entry name" value="Sigma70_r2"/>
    <property type="match status" value="1"/>
</dbReference>
<evidence type="ECO:0000313" key="9">
    <source>
        <dbReference type="EMBL" id="SLN48456.1"/>
    </source>
</evidence>
<evidence type="ECO:0000256" key="1">
    <source>
        <dbReference type="ARBA" id="ARBA00010641"/>
    </source>
</evidence>
<dbReference type="InterPro" id="IPR014284">
    <property type="entry name" value="RNA_pol_sigma-70_dom"/>
</dbReference>